<dbReference type="InterPro" id="IPR010261">
    <property type="entry name" value="Tir_chaperone"/>
</dbReference>
<sequence length="155" mass="17094">MNRNQARNDINEWLKTAACIKHPAGDVDQDGHGAFTDREGNPFQLAVPDAFSSLHLYGTLLQLQPAVDGRVLASALAINAQKNVLRGSVIALNTENQELFVHHTAILESLDRVGLWQTLDNFVALTQELRSALQSQPVPAATIESTQLHHPRRVF</sequence>
<name>A0A0P9I6Z2_PSESX</name>
<dbReference type="EMBL" id="LJPM01000239">
    <property type="protein sequence ID" value="KPW20817.1"/>
    <property type="molecule type" value="Genomic_DNA"/>
</dbReference>
<dbReference type="AlphaFoldDB" id="A0A0P9I6Z2"/>
<accession>A0A0P9I6Z2</accession>
<proteinExistence type="predicted"/>
<evidence type="ECO:0000313" key="2">
    <source>
        <dbReference type="Proteomes" id="UP000050297"/>
    </source>
</evidence>
<organism evidence="1 2">
    <name type="scientific">Pseudomonas syringae pv. aceris</name>
    <dbReference type="NCBI Taxonomy" id="199198"/>
    <lineage>
        <taxon>Bacteria</taxon>
        <taxon>Pseudomonadati</taxon>
        <taxon>Pseudomonadota</taxon>
        <taxon>Gammaproteobacteria</taxon>
        <taxon>Pseudomonadales</taxon>
        <taxon>Pseudomonadaceae</taxon>
        <taxon>Pseudomonas</taxon>
        <taxon>Pseudomonas syringae</taxon>
    </lineage>
</organism>
<evidence type="ECO:0000313" key="1">
    <source>
        <dbReference type="EMBL" id="KPW20817.1"/>
    </source>
</evidence>
<reference evidence="1 2" key="1">
    <citation type="submission" date="2015-09" db="EMBL/GenBank/DDBJ databases">
        <title>Genome announcement of multiple Pseudomonas syringae strains.</title>
        <authorList>
            <person name="Thakur S."/>
            <person name="Wang P.W."/>
            <person name="Gong Y."/>
            <person name="Weir B.S."/>
            <person name="Guttman D.S."/>
        </authorList>
    </citation>
    <scope>NUCLEOTIDE SEQUENCE [LARGE SCALE GENOMIC DNA]</scope>
    <source>
        <strain evidence="1 2">ICMP2802</strain>
    </source>
</reference>
<dbReference type="Proteomes" id="UP000050297">
    <property type="component" value="Unassembled WGS sequence"/>
</dbReference>
<gene>
    <name evidence="1" type="ORF">ALO91_102050</name>
</gene>
<dbReference type="PATRIC" id="fig|199198.5.peg.200"/>
<dbReference type="SUPFAM" id="SSF69635">
    <property type="entry name" value="Type III secretory system chaperone-like"/>
    <property type="match status" value="1"/>
</dbReference>
<dbReference type="GO" id="GO:0030254">
    <property type="term" value="P:protein secretion by the type III secretion system"/>
    <property type="evidence" value="ECO:0007669"/>
    <property type="project" value="InterPro"/>
</dbReference>
<dbReference type="Pfam" id="PF05932">
    <property type="entry name" value="CesT"/>
    <property type="match status" value="1"/>
</dbReference>
<comment type="caution">
    <text evidence="1">The sequence shown here is derived from an EMBL/GenBank/DDBJ whole genome shotgun (WGS) entry which is preliminary data.</text>
</comment>
<dbReference type="Gene3D" id="3.30.1460.10">
    <property type="match status" value="1"/>
</dbReference>
<protein>
    <submittedName>
        <fullName evidence="1">Putative chaperone ChpPmaK</fullName>
    </submittedName>
</protein>
<dbReference type="RefSeq" id="WP_003404419.1">
    <property type="nucleotide sequence ID" value="NZ_LGAR01000185.1"/>
</dbReference>
<dbReference type="CDD" id="cd17034">
    <property type="entry name" value="T3SC_IA_ShcO1-like"/>
    <property type="match status" value="1"/>
</dbReference>